<sequence length="556" mass="62001">MHCDGRTPSCSACLHNQRRCEYSDLDRRRKGDKEVELDLLHEKIRGFEAIMICLKHGSNEEIGNLISSIREDAGASDSESNKFDMQAIPDQPPKDHTNRRQAPSPKIFSPQDLPPEDVIRLGLTTFYAGSFILFYVLEEDEATALCDQVYQSDEPPTRMTLSELCALAAVGHIYDGDEVSVAMMEALYRTASSLSNECLDEKPLRVMRVLVSLSMYAFMTRKYSARLSVATGLQIARTLVFLECWLAASLGYQFDLSEGEIEFTKSDILEPVPSFENAIQAQISTIGLLMAGVLQEVYGSKPITFAVVGRCSETLNNWRRSLPPLMELSAITATETAEHVDRHRRSLFLIHAIYMGVRMLLYRPLLVAIAQCNISGRWVLDGPVEMGRHLQSEAVDVAKTCVRLLNLLNSGSHWLCISHASAACSILLLDVAQSLLERNDGRAVEDLIASQECIDILNERSTFSRIAQEMLDDIGSLQDDLNTLLRGENVITRSVTAKELLHTGEHSTRPAREPSRVDANEGHTATVIAATQQAIGLAGNPFHYERKFEFEDFEDD</sequence>
<dbReference type="AlphaFoldDB" id="A0AAV9MUQ8"/>
<keyword evidence="5" id="KW-0804">Transcription</keyword>
<keyword evidence="2" id="KW-0479">Metal-binding</keyword>
<dbReference type="InterPro" id="IPR050987">
    <property type="entry name" value="AtrR-like"/>
</dbReference>
<evidence type="ECO:0000256" key="1">
    <source>
        <dbReference type="ARBA" id="ARBA00004123"/>
    </source>
</evidence>
<protein>
    <recommendedName>
        <fullName evidence="10">Transcription factor domain-containing protein</fullName>
    </recommendedName>
</protein>
<keyword evidence="9" id="KW-1185">Reference proteome</keyword>
<evidence type="ECO:0000256" key="4">
    <source>
        <dbReference type="ARBA" id="ARBA00023125"/>
    </source>
</evidence>
<dbReference type="GO" id="GO:0003677">
    <property type="term" value="F:DNA binding"/>
    <property type="evidence" value="ECO:0007669"/>
    <property type="project" value="UniProtKB-KW"/>
</dbReference>
<dbReference type="GeneID" id="89977671"/>
<proteinExistence type="predicted"/>
<accession>A0AAV9MUQ8</accession>
<dbReference type="InterPro" id="IPR036864">
    <property type="entry name" value="Zn2-C6_fun-type_DNA-bd_sf"/>
</dbReference>
<keyword evidence="6" id="KW-0539">Nucleus</keyword>
<dbReference type="GO" id="GO:0000981">
    <property type="term" value="F:DNA-binding transcription factor activity, RNA polymerase II-specific"/>
    <property type="evidence" value="ECO:0007669"/>
    <property type="project" value="InterPro"/>
</dbReference>
<evidence type="ECO:0000313" key="8">
    <source>
        <dbReference type="EMBL" id="KAK5045179.1"/>
    </source>
</evidence>
<dbReference type="EMBL" id="JAVRRD010000039">
    <property type="protein sequence ID" value="KAK5045179.1"/>
    <property type="molecule type" value="Genomic_DNA"/>
</dbReference>
<dbReference type="CDD" id="cd00067">
    <property type="entry name" value="GAL4"/>
    <property type="match status" value="1"/>
</dbReference>
<evidence type="ECO:0008006" key="10">
    <source>
        <dbReference type="Google" id="ProtNLM"/>
    </source>
</evidence>
<dbReference type="InterPro" id="IPR001138">
    <property type="entry name" value="Zn2Cys6_DnaBD"/>
</dbReference>
<reference evidence="8 9" key="1">
    <citation type="submission" date="2023-08" db="EMBL/GenBank/DDBJ databases">
        <title>Black Yeasts Isolated from many extreme environments.</title>
        <authorList>
            <person name="Coleine C."/>
            <person name="Stajich J.E."/>
            <person name="Selbmann L."/>
        </authorList>
    </citation>
    <scope>NUCLEOTIDE SEQUENCE [LARGE SCALE GENOMIC DNA]</scope>
    <source>
        <strain evidence="8 9">CCFEE 5792</strain>
    </source>
</reference>
<gene>
    <name evidence="8" type="ORF">LTR84_009512</name>
</gene>
<dbReference type="PANTHER" id="PTHR46910">
    <property type="entry name" value="TRANSCRIPTION FACTOR PDR1"/>
    <property type="match status" value="1"/>
</dbReference>
<dbReference type="PANTHER" id="PTHR46910:SF3">
    <property type="entry name" value="HALOTOLERANCE PROTEIN 9-RELATED"/>
    <property type="match status" value="1"/>
</dbReference>
<comment type="subcellular location">
    <subcellularLocation>
        <location evidence="1">Nucleus</location>
    </subcellularLocation>
</comment>
<evidence type="ECO:0000313" key="9">
    <source>
        <dbReference type="Proteomes" id="UP001358417"/>
    </source>
</evidence>
<dbReference type="GO" id="GO:0008270">
    <property type="term" value="F:zinc ion binding"/>
    <property type="evidence" value="ECO:0007669"/>
    <property type="project" value="InterPro"/>
</dbReference>
<keyword evidence="3" id="KW-0805">Transcription regulation</keyword>
<dbReference type="CDD" id="cd12148">
    <property type="entry name" value="fungal_TF_MHR"/>
    <property type="match status" value="1"/>
</dbReference>
<evidence type="ECO:0000256" key="2">
    <source>
        <dbReference type="ARBA" id="ARBA00022723"/>
    </source>
</evidence>
<feature type="region of interest" description="Disordered" evidence="7">
    <location>
        <begin position="73"/>
        <end position="111"/>
    </location>
</feature>
<organism evidence="8 9">
    <name type="scientific">Exophiala bonariae</name>
    <dbReference type="NCBI Taxonomy" id="1690606"/>
    <lineage>
        <taxon>Eukaryota</taxon>
        <taxon>Fungi</taxon>
        <taxon>Dikarya</taxon>
        <taxon>Ascomycota</taxon>
        <taxon>Pezizomycotina</taxon>
        <taxon>Eurotiomycetes</taxon>
        <taxon>Chaetothyriomycetidae</taxon>
        <taxon>Chaetothyriales</taxon>
        <taxon>Herpotrichiellaceae</taxon>
        <taxon>Exophiala</taxon>
    </lineage>
</organism>
<dbReference type="Gene3D" id="4.10.240.10">
    <property type="entry name" value="Zn(2)-C6 fungal-type DNA-binding domain"/>
    <property type="match status" value="1"/>
</dbReference>
<evidence type="ECO:0000256" key="6">
    <source>
        <dbReference type="ARBA" id="ARBA00023242"/>
    </source>
</evidence>
<name>A0AAV9MUQ8_9EURO</name>
<evidence type="ECO:0000256" key="7">
    <source>
        <dbReference type="SAM" id="MobiDB-lite"/>
    </source>
</evidence>
<dbReference type="GO" id="GO:0005634">
    <property type="term" value="C:nucleus"/>
    <property type="evidence" value="ECO:0007669"/>
    <property type="project" value="UniProtKB-SubCell"/>
</dbReference>
<evidence type="ECO:0000256" key="5">
    <source>
        <dbReference type="ARBA" id="ARBA00023163"/>
    </source>
</evidence>
<comment type="caution">
    <text evidence="8">The sequence shown here is derived from an EMBL/GenBank/DDBJ whole genome shotgun (WGS) entry which is preliminary data.</text>
</comment>
<keyword evidence="4" id="KW-0238">DNA-binding</keyword>
<dbReference type="Proteomes" id="UP001358417">
    <property type="component" value="Unassembled WGS sequence"/>
</dbReference>
<dbReference type="RefSeq" id="XP_064700815.1">
    <property type="nucleotide sequence ID" value="XM_064853052.1"/>
</dbReference>
<evidence type="ECO:0000256" key="3">
    <source>
        <dbReference type="ARBA" id="ARBA00023015"/>
    </source>
</evidence>